<name>A0A1U9K7A5_9BACL</name>
<organism evidence="2 3">
    <name type="scientific">Novibacillus thermophilus</name>
    <dbReference type="NCBI Taxonomy" id="1471761"/>
    <lineage>
        <taxon>Bacteria</taxon>
        <taxon>Bacillati</taxon>
        <taxon>Bacillota</taxon>
        <taxon>Bacilli</taxon>
        <taxon>Bacillales</taxon>
        <taxon>Thermoactinomycetaceae</taxon>
        <taxon>Novibacillus</taxon>
    </lineage>
</organism>
<evidence type="ECO:0000313" key="3">
    <source>
        <dbReference type="Proteomes" id="UP000188603"/>
    </source>
</evidence>
<dbReference type="RefSeq" id="WP_077719756.1">
    <property type="nucleotide sequence ID" value="NZ_CP019699.1"/>
</dbReference>
<evidence type="ECO:0000313" key="2">
    <source>
        <dbReference type="EMBL" id="AQS55893.1"/>
    </source>
</evidence>
<dbReference type="Gene3D" id="3.40.630.30">
    <property type="match status" value="1"/>
</dbReference>
<reference evidence="2 3" key="1">
    <citation type="journal article" date="2015" name="Int. J. Syst. Evol. Microbiol.">
        <title>Novibacillus thermophilus gen. nov., sp. nov., a Gram-staining-negative and moderately thermophilic member of the family Thermoactinomycetaceae.</title>
        <authorList>
            <person name="Yang G."/>
            <person name="Chen J."/>
            <person name="Zhou S."/>
        </authorList>
    </citation>
    <scope>NUCLEOTIDE SEQUENCE [LARGE SCALE GENOMIC DNA]</scope>
    <source>
        <strain evidence="2 3">SG-1</strain>
    </source>
</reference>
<keyword evidence="2" id="KW-0808">Transferase</keyword>
<dbReference type="InterPro" id="IPR000182">
    <property type="entry name" value="GNAT_dom"/>
</dbReference>
<dbReference type="Proteomes" id="UP000188603">
    <property type="component" value="Chromosome"/>
</dbReference>
<feature type="domain" description="N-acetyltransferase" evidence="1">
    <location>
        <begin position="1"/>
        <end position="131"/>
    </location>
</feature>
<dbReference type="EMBL" id="CP019699">
    <property type="protein sequence ID" value="AQS55893.1"/>
    <property type="molecule type" value="Genomic_DNA"/>
</dbReference>
<proteinExistence type="predicted"/>
<sequence>MVWYEKLSRYFPIEEMKSEEHMKLLLKEKPDLYKKEEGPNYIVMYAEFDDFLFVDYLLVAKEARGEGIGGRVIQKLKEKNKPIILEVEPLDYEDSDTVKRQRFYEREGFKKAEMIGYRRRSLATGEVNEMEILYWSPTGESEQSIYEKMKKVYENIHTYKDEELYGESYQPVEDVLTVKEMR</sequence>
<dbReference type="Pfam" id="PF13508">
    <property type="entry name" value="Acetyltransf_7"/>
    <property type="match status" value="1"/>
</dbReference>
<dbReference type="InterPro" id="IPR016181">
    <property type="entry name" value="Acyl_CoA_acyltransferase"/>
</dbReference>
<gene>
    <name evidence="2" type="ORF">B0W44_08900</name>
</gene>
<accession>A0A1U9K7A5</accession>
<protein>
    <submittedName>
        <fullName evidence="2">GNAT family N-acetyltransferase</fullName>
    </submittedName>
</protein>
<dbReference type="AlphaFoldDB" id="A0A1U9K7A5"/>
<dbReference type="SUPFAM" id="SSF55729">
    <property type="entry name" value="Acyl-CoA N-acyltransferases (Nat)"/>
    <property type="match status" value="1"/>
</dbReference>
<dbReference type="OrthoDB" id="2425381at2"/>
<evidence type="ECO:0000259" key="1">
    <source>
        <dbReference type="PROSITE" id="PS51186"/>
    </source>
</evidence>
<dbReference type="KEGG" id="ntr:B0W44_08900"/>
<keyword evidence="3" id="KW-1185">Reference proteome</keyword>
<dbReference type="STRING" id="1471761.B0W44_08900"/>
<dbReference type="GO" id="GO:0016747">
    <property type="term" value="F:acyltransferase activity, transferring groups other than amino-acyl groups"/>
    <property type="evidence" value="ECO:0007669"/>
    <property type="project" value="InterPro"/>
</dbReference>
<dbReference type="PROSITE" id="PS51186">
    <property type="entry name" value="GNAT"/>
    <property type="match status" value="1"/>
</dbReference>